<keyword evidence="3" id="KW-1185">Reference proteome</keyword>
<dbReference type="InterPro" id="IPR029063">
    <property type="entry name" value="SAM-dependent_MTases_sf"/>
</dbReference>
<dbReference type="EMBL" id="LZYB01000001">
    <property type="protein sequence ID" value="OBV12060.1"/>
    <property type="molecule type" value="Genomic_DNA"/>
</dbReference>
<dbReference type="Gene3D" id="3.40.50.150">
    <property type="entry name" value="Vaccinia Virus protein VP39"/>
    <property type="match status" value="1"/>
</dbReference>
<dbReference type="Proteomes" id="UP000092484">
    <property type="component" value="Unassembled WGS sequence"/>
</dbReference>
<protein>
    <submittedName>
        <fullName evidence="2">Methyltransferase FkbM family protein</fullName>
    </submittedName>
</protein>
<evidence type="ECO:0000313" key="2">
    <source>
        <dbReference type="EMBL" id="OBV12060.1"/>
    </source>
</evidence>
<dbReference type="RefSeq" id="WP_068861949.1">
    <property type="nucleotide sequence ID" value="NZ_LZYB01000001.1"/>
</dbReference>
<dbReference type="SUPFAM" id="SSF53335">
    <property type="entry name" value="S-adenosyl-L-methionine-dependent methyltransferases"/>
    <property type="match status" value="1"/>
</dbReference>
<comment type="caution">
    <text evidence="2">The sequence shown here is derived from an EMBL/GenBank/DDBJ whole genome shotgun (WGS) entry which is preliminary data.</text>
</comment>
<dbReference type="PANTHER" id="PTHR36973:SF4">
    <property type="entry name" value="NODULATION PROTEIN"/>
    <property type="match status" value="1"/>
</dbReference>
<dbReference type="GO" id="GO:0032259">
    <property type="term" value="P:methylation"/>
    <property type="evidence" value="ECO:0007669"/>
    <property type="project" value="UniProtKB-KW"/>
</dbReference>
<dbReference type="InterPro" id="IPR053188">
    <property type="entry name" value="FkbM_Methyltransferase"/>
</dbReference>
<dbReference type="PANTHER" id="PTHR36973">
    <property type="entry name" value="SLL1456 PROTEIN-RELATED"/>
    <property type="match status" value="1"/>
</dbReference>
<sequence length="244" mass="27079">MLDAVRRLGLHYLSSGRTIPQASQLQRFLDKDFLIQTLRQLQIDCVLDVGANRGQYAESLRDIGYTGEIHSFEPIPGIFDLLSQAAASDPHWHVHNFALGQTAGTSEFNLVGDGGPNSVYSSFLSPAHSTIPERVTTISVVIKTLDSLIDVIAPLNDPERRLFLKMDTQGYDIEVCEGAKTLLPRILGLQTEISVTQIYAGQPDYIEALRYCRDLGFSLMNLSVVSRTEKCAVLEYDCVMARLD</sequence>
<feature type="domain" description="Methyltransferase FkbM" evidence="1">
    <location>
        <begin position="48"/>
        <end position="218"/>
    </location>
</feature>
<evidence type="ECO:0000259" key="1">
    <source>
        <dbReference type="Pfam" id="PF05050"/>
    </source>
</evidence>
<evidence type="ECO:0000313" key="3">
    <source>
        <dbReference type="Proteomes" id="UP000092484"/>
    </source>
</evidence>
<accession>A0A1A7BLL8</accession>
<keyword evidence="2" id="KW-0808">Transferase</keyword>
<keyword evidence="2" id="KW-0489">Methyltransferase</keyword>
<dbReference type="Pfam" id="PF05050">
    <property type="entry name" value="Methyltransf_21"/>
    <property type="match status" value="1"/>
</dbReference>
<dbReference type="AlphaFoldDB" id="A0A1A7BLL8"/>
<dbReference type="InterPro" id="IPR006342">
    <property type="entry name" value="FkbM_mtfrase"/>
</dbReference>
<dbReference type="STRING" id="1300349.I603_0191"/>
<dbReference type="PATRIC" id="fig|1300349.4.peg.187"/>
<name>A0A1A7BLL8_9SPHN</name>
<dbReference type="NCBIfam" id="TIGR01444">
    <property type="entry name" value="fkbM_fam"/>
    <property type="match status" value="1"/>
</dbReference>
<gene>
    <name evidence="2" type="ORF">I603_0191</name>
</gene>
<proteinExistence type="predicted"/>
<dbReference type="GO" id="GO:0008171">
    <property type="term" value="F:O-methyltransferase activity"/>
    <property type="evidence" value="ECO:0007669"/>
    <property type="project" value="TreeGrafter"/>
</dbReference>
<reference evidence="2 3" key="1">
    <citation type="submission" date="2016-06" db="EMBL/GenBank/DDBJ databases">
        <title>Genome sequence of Porphyrobacter dokdonensis DSW-74.</title>
        <authorList>
            <person name="Kim J.F."/>
            <person name="Song J.Y."/>
        </authorList>
    </citation>
    <scope>NUCLEOTIDE SEQUENCE [LARGE SCALE GENOMIC DNA]</scope>
    <source>
        <strain evidence="2 3">DSW-74</strain>
    </source>
</reference>
<organism evidence="2 3">
    <name type="scientific">Erythrobacter dokdonensis DSW-74</name>
    <dbReference type="NCBI Taxonomy" id="1300349"/>
    <lineage>
        <taxon>Bacteria</taxon>
        <taxon>Pseudomonadati</taxon>
        <taxon>Pseudomonadota</taxon>
        <taxon>Alphaproteobacteria</taxon>
        <taxon>Sphingomonadales</taxon>
        <taxon>Erythrobacteraceae</taxon>
        <taxon>Erythrobacter/Porphyrobacter group</taxon>
        <taxon>Erythrobacter</taxon>
    </lineage>
</organism>